<keyword evidence="3" id="KW-1185">Reference proteome</keyword>
<protein>
    <recommendedName>
        <fullName evidence="4">Histidinol phosphate aminotransferase</fullName>
    </recommendedName>
</protein>
<reference evidence="3" key="1">
    <citation type="submission" date="2016-10" db="EMBL/GenBank/DDBJ databases">
        <authorList>
            <person name="Varghese N."/>
            <person name="Submissions S."/>
        </authorList>
    </citation>
    <scope>NUCLEOTIDE SEQUENCE [LARGE SCALE GENOMIC DNA]</scope>
    <source>
        <strain evidence="3">JCM 10271</strain>
    </source>
</reference>
<gene>
    <name evidence="2" type="ORF">SAMN05421853_11418</name>
</gene>
<evidence type="ECO:0000313" key="2">
    <source>
        <dbReference type="EMBL" id="SFQ62583.1"/>
    </source>
</evidence>
<evidence type="ECO:0000313" key="3">
    <source>
        <dbReference type="Proteomes" id="UP000243106"/>
    </source>
</evidence>
<feature type="transmembrane region" description="Helical" evidence="1">
    <location>
        <begin position="24"/>
        <end position="47"/>
    </location>
</feature>
<keyword evidence="1" id="KW-0812">Transmembrane</keyword>
<dbReference type="Proteomes" id="UP000243106">
    <property type="component" value="Unassembled WGS sequence"/>
</dbReference>
<dbReference type="EMBL" id="FOXV01000014">
    <property type="protein sequence ID" value="SFQ62583.1"/>
    <property type="molecule type" value="Genomic_DNA"/>
</dbReference>
<evidence type="ECO:0008006" key="4">
    <source>
        <dbReference type="Google" id="ProtNLM"/>
    </source>
</evidence>
<dbReference type="AlphaFoldDB" id="A0A1I6A1W7"/>
<organism evidence="2 3">
    <name type="scientific">Roseivivax halotolerans</name>
    <dbReference type="NCBI Taxonomy" id="93684"/>
    <lineage>
        <taxon>Bacteria</taxon>
        <taxon>Pseudomonadati</taxon>
        <taxon>Pseudomonadota</taxon>
        <taxon>Alphaproteobacteria</taxon>
        <taxon>Rhodobacterales</taxon>
        <taxon>Roseobacteraceae</taxon>
        <taxon>Roseivivax</taxon>
    </lineage>
</organism>
<keyword evidence="1" id="KW-1133">Transmembrane helix</keyword>
<evidence type="ECO:0000256" key="1">
    <source>
        <dbReference type="SAM" id="Phobius"/>
    </source>
</evidence>
<name>A0A1I6A1W7_9RHOB</name>
<keyword evidence="1" id="KW-0472">Membrane</keyword>
<sequence>MRDHTPSRAPDFTNAALIMGGVNLVWIFGVVWALYGLLPVLLIGWGLNRWIDRLAARRG</sequence>
<dbReference type="RefSeq" id="WP_093014645.1">
    <property type="nucleotide sequence ID" value="NZ_FOXV01000014.1"/>
</dbReference>
<accession>A0A1I6A1W7</accession>
<dbReference type="STRING" id="93684.SAMN05421853_11418"/>
<proteinExistence type="predicted"/>